<evidence type="ECO:0000313" key="1">
    <source>
        <dbReference type="EMBL" id="VDK29658.1"/>
    </source>
</evidence>
<protein>
    <submittedName>
        <fullName evidence="3">Secreted protein</fullName>
    </submittedName>
</protein>
<proteinExistence type="predicted"/>
<accession>A0A183CXP9</accession>
<organism evidence="3">
    <name type="scientific">Gongylonema pulchrum</name>
    <dbReference type="NCBI Taxonomy" id="637853"/>
    <lineage>
        <taxon>Eukaryota</taxon>
        <taxon>Metazoa</taxon>
        <taxon>Ecdysozoa</taxon>
        <taxon>Nematoda</taxon>
        <taxon>Chromadorea</taxon>
        <taxon>Rhabditida</taxon>
        <taxon>Spirurina</taxon>
        <taxon>Spiruromorpha</taxon>
        <taxon>Spiruroidea</taxon>
        <taxon>Gongylonematidae</taxon>
        <taxon>Gongylonema</taxon>
    </lineage>
</organism>
<dbReference type="Proteomes" id="UP000271098">
    <property type="component" value="Unassembled WGS sequence"/>
</dbReference>
<reference evidence="1 2" key="2">
    <citation type="submission" date="2018-11" db="EMBL/GenBank/DDBJ databases">
        <authorList>
            <consortium name="Pathogen Informatics"/>
        </authorList>
    </citation>
    <scope>NUCLEOTIDE SEQUENCE [LARGE SCALE GENOMIC DNA]</scope>
</reference>
<dbReference type="WBParaSite" id="GPUH_0000124001-mRNA-1">
    <property type="protein sequence ID" value="GPUH_0000124001-mRNA-1"/>
    <property type="gene ID" value="GPUH_0000124001"/>
</dbReference>
<evidence type="ECO:0000313" key="3">
    <source>
        <dbReference type="WBParaSite" id="GPUH_0000124001-mRNA-1"/>
    </source>
</evidence>
<sequence>MIAVVRHCNAFSEATAIARPGYSSSLSANTTSQCCSSVPVHILLQALDGVLSGIRCLGRVRWGCG</sequence>
<name>A0A183CXP9_9BILA</name>
<reference evidence="3" key="1">
    <citation type="submission" date="2016-06" db="UniProtKB">
        <authorList>
            <consortium name="WormBaseParasite"/>
        </authorList>
    </citation>
    <scope>IDENTIFICATION</scope>
</reference>
<gene>
    <name evidence="1" type="ORF">GPUH_LOCUS1240</name>
</gene>
<dbReference type="EMBL" id="UYRT01001439">
    <property type="protein sequence ID" value="VDK29658.1"/>
    <property type="molecule type" value="Genomic_DNA"/>
</dbReference>
<evidence type="ECO:0000313" key="2">
    <source>
        <dbReference type="Proteomes" id="UP000271098"/>
    </source>
</evidence>
<keyword evidence="2" id="KW-1185">Reference proteome</keyword>
<dbReference type="AlphaFoldDB" id="A0A183CXP9"/>